<evidence type="ECO:0000259" key="1">
    <source>
        <dbReference type="Pfam" id="PF00296"/>
    </source>
</evidence>
<dbReference type="InterPro" id="IPR019921">
    <property type="entry name" value="Lucif-like_OxRdtase_Rv2161c"/>
</dbReference>
<dbReference type="RefSeq" id="WP_255929256.1">
    <property type="nucleotide sequence ID" value="NZ_JANFNH010000020.1"/>
</dbReference>
<dbReference type="InterPro" id="IPR051260">
    <property type="entry name" value="Diverse_substr_monoxygenases"/>
</dbReference>
<evidence type="ECO:0000313" key="2">
    <source>
        <dbReference type="EMBL" id="MCQ4043827.1"/>
    </source>
</evidence>
<proteinExistence type="predicted"/>
<dbReference type="Pfam" id="PF00296">
    <property type="entry name" value="Bac_luciferase"/>
    <property type="match status" value="1"/>
</dbReference>
<name>A0ABT1PEM6_9ACTN</name>
<keyword evidence="3" id="KW-1185">Reference proteome</keyword>
<gene>
    <name evidence="2" type="ORF">NON19_17815</name>
</gene>
<evidence type="ECO:0000313" key="3">
    <source>
        <dbReference type="Proteomes" id="UP001206206"/>
    </source>
</evidence>
<dbReference type="Gene3D" id="3.20.20.30">
    <property type="entry name" value="Luciferase-like domain"/>
    <property type="match status" value="1"/>
</dbReference>
<dbReference type="PANTHER" id="PTHR30011:SF32">
    <property type="entry name" value="CONSERVED PROTEIN"/>
    <property type="match status" value="1"/>
</dbReference>
<sequence length="310" mass="33030">MAIRLGLGLPQNNRYDLARDPARVARAAEQIGYESLWVFERLLVPERPHQGLYGIPGRAWPDAYRSVAHPLVVLSLAAAVTERARLGSSVLIAPLHVPVQLARALATLDAVSGGRVVAGFGTGWSLDEYAAASIAPFEERGAVMDELLDVCAAVWGPDPVSYRGAHTVIDEAEVGPKPARPIPVYLAATGGRALDRVARRADGWMPTGISAADLATQWRTVKELAASHGRGAEALTLCVRGNVQLTGSPISDAERQPFTGTVEQIVEDVAAHAAVGAEEVLLDLQWNIGDADELLDLAVRIHTEVRDAAV</sequence>
<dbReference type="EMBL" id="JANFNH010000020">
    <property type="protein sequence ID" value="MCQ4043827.1"/>
    <property type="molecule type" value="Genomic_DNA"/>
</dbReference>
<feature type="domain" description="Luciferase-like" evidence="1">
    <location>
        <begin position="19"/>
        <end position="246"/>
    </location>
</feature>
<dbReference type="Proteomes" id="UP001206206">
    <property type="component" value="Unassembled WGS sequence"/>
</dbReference>
<organism evidence="2 3">
    <name type="scientific">Streptantibioticus rubrisoli</name>
    <dbReference type="NCBI Taxonomy" id="1387313"/>
    <lineage>
        <taxon>Bacteria</taxon>
        <taxon>Bacillati</taxon>
        <taxon>Actinomycetota</taxon>
        <taxon>Actinomycetes</taxon>
        <taxon>Kitasatosporales</taxon>
        <taxon>Streptomycetaceae</taxon>
        <taxon>Streptantibioticus</taxon>
    </lineage>
</organism>
<accession>A0ABT1PEM6</accession>
<reference evidence="2 3" key="1">
    <citation type="submission" date="2022-06" db="EMBL/GenBank/DDBJ databases">
        <title>Draft genome sequence of type strain Streptomyces rubrisoli DSM 42083.</title>
        <authorList>
            <person name="Duangmal K."/>
            <person name="Klaysubun C."/>
        </authorList>
    </citation>
    <scope>NUCLEOTIDE SEQUENCE [LARGE SCALE GENOMIC DNA]</scope>
    <source>
        <strain evidence="2 3">DSM 42083</strain>
    </source>
</reference>
<comment type="caution">
    <text evidence="2">The sequence shown here is derived from an EMBL/GenBank/DDBJ whole genome shotgun (WGS) entry which is preliminary data.</text>
</comment>
<protein>
    <submittedName>
        <fullName evidence="2">LLM class F420-dependent oxidoreductase</fullName>
    </submittedName>
</protein>
<dbReference type="PANTHER" id="PTHR30011">
    <property type="entry name" value="ALKANESULFONATE MONOOXYGENASE-RELATED"/>
    <property type="match status" value="1"/>
</dbReference>
<dbReference type="SUPFAM" id="SSF51679">
    <property type="entry name" value="Bacterial luciferase-like"/>
    <property type="match status" value="1"/>
</dbReference>
<dbReference type="InterPro" id="IPR036661">
    <property type="entry name" value="Luciferase-like_sf"/>
</dbReference>
<dbReference type="InterPro" id="IPR011251">
    <property type="entry name" value="Luciferase-like_dom"/>
</dbReference>
<dbReference type="NCBIfam" id="TIGR03619">
    <property type="entry name" value="F420_Rv2161c"/>
    <property type="match status" value="1"/>
</dbReference>